<protein>
    <recommendedName>
        <fullName evidence="2">methionyl-tRNA formyltransferase</fullName>
        <ecNumber evidence="2">2.1.2.9</ecNumber>
    </recommendedName>
</protein>
<dbReference type="NCBIfam" id="TIGR00460">
    <property type="entry name" value="fmt"/>
    <property type="match status" value="1"/>
</dbReference>
<gene>
    <name evidence="7" type="ORF">METZ01_LOCUS29783</name>
</gene>
<evidence type="ECO:0000259" key="6">
    <source>
        <dbReference type="Pfam" id="PF02911"/>
    </source>
</evidence>
<dbReference type="InterPro" id="IPR044135">
    <property type="entry name" value="Met-tRNA-FMT_C"/>
</dbReference>
<dbReference type="CDD" id="cd08646">
    <property type="entry name" value="FMT_core_Met-tRNA-FMT_N"/>
    <property type="match status" value="1"/>
</dbReference>
<dbReference type="CDD" id="cd08704">
    <property type="entry name" value="Met_tRNA_FMT_C"/>
    <property type="match status" value="1"/>
</dbReference>
<reference evidence="7" key="1">
    <citation type="submission" date="2018-05" db="EMBL/GenBank/DDBJ databases">
        <authorList>
            <person name="Lanie J.A."/>
            <person name="Ng W.-L."/>
            <person name="Kazmierczak K.M."/>
            <person name="Andrzejewski T.M."/>
            <person name="Davidsen T.M."/>
            <person name="Wayne K.J."/>
            <person name="Tettelin H."/>
            <person name="Glass J.I."/>
            <person name="Rusch D."/>
            <person name="Podicherti R."/>
            <person name="Tsui H.-C.T."/>
            <person name="Winkler M.E."/>
        </authorList>
    </citation>
    <scope>NUCLEOTIDE SEQUENCE</scope>
</reference>
<dbReference type="Gene3D" id="3.10.25.10">
    <property type="entry name" value="Formyl transferase, C-terminal domain"/>
    <property type="match status" value="1"/>
</dbReference>
<dbReference type="PANTHER" id="PTHR11138:SF5">
    <property type="entry name" value="METHIONYL-TRNA FORMYLTRANSFERASE, MITOCHONDRIAL"/>
    <property type="match status" value="1"/>
</dbReference>
<dbReference type="InterPro" id="IPR005793">
    <property type="entry name" value="Formyl_trans_C"/>
</dbReference>
<dbReference type="InterPro" id="IPR011034">
    <property type="entry name" value="Formyl_transferase-like_C_sf"/>
</dbReference>
<evidence type="ECO:0000259" key="5">
    <source>
        <dbReference type="Pfam" id="PF00551"/>
    </source>
</evidence>
<dbReference type="SUPFAM" id="SSF50486">
    <property type="entry name" value="FMT C-terminal domain-like"/>
    <property type="match status" value="1"/>
</dbReference>
<feature type="domain" description="Formyl transferase C-terminal" evidence="6">
    <location>
        <begin position="206"/>
        <end position="302"/>
    </location>
</feature>
<evidence type="ECO:0000256" key="1">
    <source>
        <dbReference type="ARBA" id="ARBA00010699"/>
    </source>
</evidence>
<dbReference type="EMBL" id="UINC01001296">
    <property type="protein sequence ID" value="SUZ76929.1"/>
    <property type="molecule type" value="Genomic_DNA"/>
</dbReference>
<dbReference type="InterPro" id="IPR005794">
    <property type="entry name" value="Fmt"/>
</dbReference>
<organism evidence="7">
    <name type="scientific">marine metagenome</name>
    <dbReference type="NCBI Taxonomy" id="408172"/>
    <lineage>
        <taxon>unclassified sequences</taxon>
        <taxon>metagenomes</taxon>
        <taxon>ecological metagenomes</taxon>
    </lineage>
</organism>
<evidence type="ECO:0000256" key="3">
    <source>
        <dbReference type="ARBA" id="ARBA00022679"/>
    </source>
</evidence>
<keyword evidence="3" id="KW-0808">Transferase</keyword>
<sequence>MGNLRICFAGTPEFAAAHLLALLDSPHQVVAAYTQPDRPSGRGKKLLPSPTKRVAEQNAIPFFQPKTLRTQDQYNLLEELSPDVLVVVAYGLILPKAVLSTPKFGCINVHASLLPRWRGAAPIERAILAGDKESGITILQMDEGLDTGAILYQQPISITDSDTRQSLEDNLAHAGKEALLHTLDNLELLMAGAIQQDNQGSTYAEKLQKTEALINWKSPASTISRTIRAGIGRFPAYTFLDGARLRIIEATPKANRFEHPPGTIAELDRNGFVVACSNSSLHVNLVQLPGKNVANVAQVLNARPSLFAAGKSFTNSEAQS</sequence>
<evidence type="ECO:0000256" key="2">
    <source>
        <dbReference type="ARBA" id="ARBA00012261"/>
    </source>
</evidence>
<dbReference type="HAMAP" id="MF_00182">
    <property type="entry name" value="Formyl_trans"/>
    <property type="match status" value="1"/>
</dbReference>
<dbReference type="PROSITE" id="PS00373">
    <property type="entry name" value="GART"/>
    <property type="match status" value="1"/>
</dbReference>
<dbReference type="AlphaFoldDB" id="A0A381QEV9"/>
<dbReference type="GO" id="GO:0004479">
    <property type="term" value="F:methionyl-tRNA formyltransferase activity"/>
    <property type="evidence" value="ECO:0007669"/>
    <property type="project" value="UniProtKB-EC"/>
</dbReference>
<dbReference type="Pfam" id="PF00551">
    <property type="entry name" value="Formyl_trans_N"/>
    <property type="match status" value="1"/>
</dbReference>
<proteinExistence type="inferred from homology"/>
<dbReference type="GO" id="GO:0005829">
    <property type="term" value="C:cytosol"/>
    <property type="evidence" value="ECO:0007669"/>
    <property type="project" value="TreeGrafter"/>
</dbReference>
<dbReference type="Gene3D" id="3.40.50.170">
    <property type="entry name" value="Formyl transferase, N-terminal domain"/>
    <property type="match status" value="1"/>
</dbReference>
<dbReference type="InterPro" id="IPR037022">
    <property type="entry name" value="Formyl_trans_C_sf"/>
</dbReference>
<dbReference type="InterPro" id="IPR036477">
    <property type="entry name" value="Formyl_transf_N_sf"/>
</dbReference>
<evidence type="ECO:0000256" key="4">
    <source>
        <dbReference type="ARBA" id="ARBA00022917"/>
    </source>
</evidence>
<dbReference type="InterPro" id="IPR002376">
    <property type="entry name" value="Formyl_transf_N"/>
</dbReference>
<dbReference type="EC" id="2.1.2.9" evidence="2"/>
<dbReference type="Pfam" id="PF02911">
    <property type="entry name" value="Formyl_trans_C"/>
    <property type="match status" value="1"/>
</dbReference>
<accession>A0A381QEV9</accession>
<name>A0A381QEV9_9ZZZZ</name>
<comment type="similarity">
    <text evidence="1">Belongs to the Fmt family.</text>
</comment>
<feature type="domain" description="Formyl transferase N-terminal" evidence="5">
    <location>
        <begin position="6"/>
        <end position="182"/>
    </location>
</feature>
<dbReference type="InterPro" id="IPR041711">
    <property type="entry name" value="Met-tRNA-FMT_N"/>
</dbReference>
<keyword evidence="4" id="KW-0648">Protein biosynthesis</keyword>
<dbReference type="SUPFAM" id="SSF53328">
    <property type="entry name" value="Formyltransferase"/>
    <property type="match status" value="1"/>
</dbReference>
<evidence type="ECO:0000313" key="7">
    <source>
        <dbReference type="EMBL" id="SUZ76929.1"/>
    </source>
</evidence>
<dbReference type="PANTHER" id="PTHR11138">
    <property type="entry name" value="METHIONYL-TRNA FORMYLTRANSFERASE"/>
    <property type="match status" value="1"/>
</dbReference>
<dbReference type="InterPro" id="IPR001555">
    <property type="entry name" value="GART_AS"/>
</dbReference>